<dbReference type="EMBL" id="CAJVPP010000164">
    <property type="protein sequence ID" value="CAG8449882.1"/>
    <property type="molecule type" value="Genomic_DNA"/>
</dbReference>
<evidence type="ECO:0000256" key="2">
    <source>
        <dbReference type="ARBA" id="ARBA00022679"/>
    </source>
</evidence>
<feature type="domain" description="Phosphoribosyltransferase" evidence="7">
    <location>
        <begin position="241"/>
        <end position="301"/>
    </location>
</feature>
<evidence type="ECO:0000259" key="6">
    <source>
        <dbReference type="Pfam" id="PF00485"/>
    </source>
</evidence>
<comment type="caution">
    <text evidence="8">The sequence shown here is derived from an EMBL/GenBank/DDBJ whole genome shotgun (WGS) entry which is preliminary data.</text>
</comment>
<evidence type="ECO:0000256" key="1">
    <source>
        <dbReference type="ARBA" id="ARBA00004690"/>
    </source>
</evidence>
<dbReference type="Pfam" id="PF14681">
    <property type="entry name" value="UPRTase"/>
    <property type="match status" value="1"/>
</dbReference>
<comment type="catalytic activity">
    <reaction evidence="5">
        <text>uridine + ATP = UMP + ADP + H(+)</text>
        <dbReference type="Rhea" id="RHEA:16825"/>
        <dbReference type="ChEBI" id="CHEBI:15378"/>
        <dbReference type="ChEBI" id="CHEBI:16704"/>
        <dbReference type="ChEBI" id="CHEBI:30616"/>
        <dbReference type="ChEBI" id="CHEBI:57865"/>
        <dbReference type="ChEBI" id="CHEBI:456216"/>
        <dbReference type="EC" id="2.7.1.48"/>
    </reaction>
</comment>
<dbReference type="Pfam" id="PF00485">
    <property type="entry name" value="PRK"/>
    <property type="match status" value="1"/>
</dbReference>
<evidence type="ECO:0000313" key="9">
    <source>
        <dbReference type="Proteomes" id="UP000789375"/>
    </source>
</evidence>
<feature type="domain" description="Phosphoribulokinase/uridine kinase" evidence="6">
    <location>
        <begin position="17"/>
        <end position="198"/>
    </location>
</feature>
<dbReference type="NCBIfam" id="TIGR00235">
    <property type="entry name" value="udk"/>
    <property type="match status" value="1"/>
</dbReference>
<dbReference type="PRINTS" id="PR00988">
    <property type="entry name" value="URIDINKINASE"/>
</dbReference>
<sequence length="307" mass="36017">MNKIGWVEIRLLSYRSGSASGKTSVSVRIIENLNVPWVGLLSMDSFYKVLNPIDKIEAHNNNFNFDHPNAFDFDLLFDTLKNMKEGKKVEIPIYDFVTHARLPQTSSLYGANVIIFEGIFALYDRRILDLMDLKIFVDTDSDIRLIRRLKRDINERGRDFNGVIQQYQKFVKPSFDQYIQPTVKNADVIIPRGLDNLVAIDLITKHIQRQLNERQFNFRWDLLKFDCDDKEIPKKVTVLEQTTQLKGIHTIIRDRNTKRDDFIFYTERLAATIVERALSELLFTKHEIITPLHMPYVGKRYTMQVDQ</sequence>
<dbReference type="SUPFAM" id="SSF53271">
    <property type="entry name" value="PRTase-like"/>
    <property type="match status" value="1"/>
</dbReference>
<dbReference type="FunFam" id="3.40.50.300:FF:002070">
    <property type="entry name" value="Uridine kinase"/>
    <property type="match status" value="1"/>
</dbReference>
<keyword evidence="9" id="KW-1185">Reference proteome</keyword>
<dbReference type="NCBIfam" id="NF004018">
    <property type="entry name" value="PRK05480.1"/>
    <property type="match status" value="1"/>
</dbReference>
<comment type="pathway">
    <text evidence="1 5">Pyrimidine metabolism; UMP biosynthesis via salvage pathway; UMP from uridine: step 1/1.</text>
</comment>
<dbReference type="PANTHER" id="PTHR10285">
    <property type="entry name" value="URIDINE KINASE"/>
    <property type="match status" value="1"/>
</dbReference>
<evidence type="ECO:0000256" key="5">
    <source>
        <dbReference type="RuleBase" id="RU003825"/>
    </source>
</evidence>
<dbReference type="InterPro" id="IPR000836">
    <property type="entry name" value="PRTase_dom"/>
</dbReference>
<keyword evidence="2 5" id="KW-0808">Transferase</keyword>
<dbReference type="InterPro" id="IPR006083">
    <property type="entry name" value="PRK/URK"/>
</dbReference>
<dbReference type="AlphaFoldDB" id="A0A9N8YSH1"/>
<dbReference type="Proteomes" id="UP000789375">
    <property type="component" value="Unassembled WGS sequence"/>
</dbReference>
<comment type="similarity">
    <text evidence="5">Belongs to the uridine kinase family.</text>
</comment>
<dbReference type="Gene3D" id="3.40.50.300">
    <property type="entry name" value="P-loop containing nucleotide triphosphate hydrolases"/>
    <property type="match status" value="1"/>
</dbReference>
<comment type="catalytic activity">
    <reaction evidence="5">
        <text>cytidine + ATP = CMP + ADP + H(+)</text>
        <dbReference type="Rhea" id="RHEA:24674"/>
        <dbReference type="ChEBI" id="CHEBI:15378"/>
        <dbReference type="ChEBI" id="CHEBI:17562"/>
        <dbReference type="ChEBI" id="CHEBI:30616"/>
        <dbReference type="ChEBI" id="CHEBI:60377"/>
        <dbReference type="ChEBI" id="CHEBI:456216"/>
        <dbReference type="EC" id="2.7.1.48"/>
    </reaction>
</comment>
<keyword evidence="5" id="KW-0067">ATP-binding</keyword>
<dbReference type="InterPro" id="IPR000764">
    <property type="entry name" value="Uridine_kinase-like"/>
</dbReference>
<organism evidence="8 9">
    <name type="scientific">Funneliformis mosseae</name>
    <name type="common">Endomycorrhizal fungus</name>
    <name type="synonym">Glomus mosseae</name>
    <dbReference type="NCBI Taxonomy" id="27381"/>
    <lineage>
        <taxon>Eukaryota</taxon>
        <taxon>Fungi</taxon>
        <taxon>Fungi incertae sedis</taxon>
        <taxon>Mucoromycota</taxon>
        <taxon>Glomeromycotina</taxon>
        <taxon>Glomeromycetes</taxon>
        <taxon>Glomerales</taxon>
        <taxon>Glomeraceae</taxon>
        <taxon>Funneliformis</taxon>
    </lineage>
</organism>
<comment type="pathway">
    <text evidence="5">Pyrimidine metabolism; CTP biosynthesis via salvage pathway; CTP from cytidine: step 1/3.</text>
</comment>
<dbReference type="EC" id="2.7.1.48" evidence="5"/>
<dbReference type="InterPro" id="IPR029057">
    <property type="entry name" value="PRTase-like"/>
</dbReference>
<proteinExistence type="inferred from homology"/>
<reference evidence="8" key="1">
    <citation type="submission" date="2021-06" db="EMBL/GenBank/DDBJ databases">
        <authorList>
            <person name="Kallberg Y."/>
            <person name="Tangrot J."/>
            <person name="Rosling A."/>
        </authorList>
    </citation>
    <scope>NUCLEOTIDE SEQUENCE</scope>
    <source>
        <strain evidence="8">87-6 pot B 2015</strain>
    </source>
</reference>
<keyword evidence="4 5" id="KW-0418">Kinase</keyword>
<keyword evidence="3 5" id="KW-0547">Nucleotide-binding</keyword>
<evidence type="ECO:0000313" key="8">
    <source>
        <dbReference type="EMBL" id="CAG8449882.1"/>
    </source>
</evidence>
<dbReference type="SUPFAM" id="SSF52540">
    <property type="entry name" value="P-loop containing nucleoside triphosphate hydrolases"/>
    <property type="match status" value="1"/>
</dbReference>
<protein>
    <recommendedName>
        <fullName evidence="5">Uridine kinase</fullName>
        <ecNumber evidence="5">2.7.1.48</ecNumber>
    </recommendedName>
</protein>
<dbReference type="InterPro" id="IPR027417">
    <property type="entry name" value="P-loop_NTPase"/>
</dbReference>
<evidence type="ECO:0000256" key="4">
    <source>
        <dbReference type="ARBA" id="ARBA00022777"/>
    </source>
</evidence>
<evidence type="ECO:0000259" key="7">
    <source>
        <dbReference type="Pfam" id="PF14681"/>
    </source>
</evidence>
<dbReference type="GO" id="GO:0005524">
    <property type="term" value="F:ATP binding"/>
    <property type="evidence" value="ECO:0007669"/>
    <property type="project" value="UniProtKB-KW"/>
</dbReference>
<accession>A0A9N8YSH1</accession>
<gene>
    <name evidence="8" type="ORF">FMOSSE_LOCUS1438</name>
</gene>
<dbReference type="CDD" id="cd02023">
    <property type="entry name" value="UMPK"/>
    <property type="match status" value="1"/>
</dbReference>
<evidence type="ECO:0000256" key="3">
    <source>
        <dbReference type="ARBA" id="ARBA00022741"/>
    </source>
</evidence>
<name>A0A9N8YSH1_FUNMO</name>
<dbReference type="Gene3D" id="3.40.50.2020">
    <property type="match status" value="1"/>
</dbReference>
<dbReference type="GO" id="GO:0004849">
    <property type="term" value="F:uridine kinase activity"/>
    <property type="evidence" value="ECO:0007669"/>
    <property type="project" value="UniProtKB-EC"/>
</dbReference>